<proteinExistence type="predicted"/>
<dbReference type="AlphaFoldDB" id="A0A016USJ5"/>
<accession>A0A016USJ5</accession>
<evidence type="ECO:0000313" key="2">
    <source>
        <dbReference type="Proteomes" id="UP000024635"/>
    </source>
</evidence>
<gene>
    <name evidence="1" type="primary">Acey_s0029.g1875</name>
    <name evidence="1" type="ORF">Y032_0029g1875</name>
</gene>
<dbReference type="Proteomes" id="UP000024635">
    <property type="component" value="Unassembled WGS sequence"/>
</dbReference>
<evidence type="ECO:0000313" key="1">
    <source>
        <dbReference type="EMBL" id="EYC17797.1"/>
    </source>
</evidence>
<protein>
    <submittedName>
        <fullName evidence="1">Uncharacterized protein</fullName>
    </submittedName>
</protein>
<keyword evidence="2" id="KW-1185">Reference proteome</keyword>
<dbReference type="EMBL" id="JARK01001365">
    <property type="protein sequence ID" value="EYC17797.1"/>
    <property type="molecule type" value="Genomic_DNA"/>
</dbReference>
<reference evidence="2" key="1">
    <citation type="journal article" date="2015" name="Nat. Genet.">
        <title>The genome and transcriptome of the zoonotic hookworm Ancylostoma ceylanicum identify infection-specific gene families.</title>
        <authorList>
            <person name="Schwarz E.M."/>
            <person name="Hu Y."/>
            <person name="Antoshechkin I."/>
            <person name="Miller M.M."/>
            <person name="Sternberg P.W."/>
            <person name="Aroian R.V."/>
        </authorList>
    </citation>
    <scope>NUCLEOTIDE SEQUENCE</scope>
    <source>
        <strain evidence="2">HY135</strain>
    </source>
</reference>
<comment type="caution">
    <text evidence="1">The sequence shown here is derived from an EMBL/GenBank/DDBJ whole genome shotgun (WGS) entry which is preliminary data.</text>
</comment>
<name>A0A016USJ5_9BILA</name>
<sequence length="88" mass="10278">MAKIPRGAPKHIIRFYLKHKSIMIQNTSSRSLRTNAESNELYEALSNQIKKFGVTLSKKQTKNHFNHIRGEVSEKGAKQRKMVKKERR</sequence>
<organism evidence="1 2">
    <name type="scientific">Ancylostoma ceylanicum</name>
    <dbReference type="NCBI Taxonomy" id="53326"/>
    <lineage>
        <taxon>Eukaryota</taxon>
        <taxon>Metazoa</taxon>
        <taxon>Ecdysozoa</taxon>
        <taxon>Nematoda</taxon>
        <taxon>Chromadorea</taxon>
        <taxon>Rhabditida</taxon>
        <taxon>Rhabditina</taxon>
        <taxon>Rhabditomorpha</taxon>
        <taxon>Strongyloidea</taxon>
        <taxon>Ancylostomatidae</taxon>
        <taxon>Ancylostomatinae</taxon>
        <taxon>Ancylostoma</taxon>
    </lineage>
</organism>